<organism evidence="2 3">
    <name type="scientific">Streptomyces radiopugnans</name>
    <dbReference type="NCBI Taxonomy" id="403935"/>
    <lineage>
        <taxon>Bacteria</taxon>
        <taxon>Bacillati</taxon>
        <taxon>Actinomycetota</taxon>
        <taxon>Actinomycetes</taxon>
        <taxon>Kitasatosporales</taxon>
        <taxon>Streptomycetaceae</taxon>
        <taxon>Streptomyces</taxon>
    </lineage>
</organism>
<keyword evidence="3" id="KW-1185">Reference proteome</keyword>
<reference evidence="2 3" key="1">
    <citation type="submission" date="2016-10" db="EMBL/GenBank/DDBJ databases">
        <authorList>
            <person name="de Groot N.N."/>
        </authorList>
    </citation>
    <scope>NUCLEOTIDE SEQUENCE [LARGE SCALE GENOMIC DNA]</scope>
    <source>
        <strain evidence="2 3">CGMCC 4.3519</strain>
    </source>
</reference>
<proteinExistence type="predicted"/>
<evidence type="ECO:0000256" key="1">
    <source>
        <dbReference type="SAM" id="MobiDB-lite"/>
    </source>
</evidence>
<protein>
    <submittedName>
        <fullName evidence="2">Uncharacterized protein</fullName>
    </submittedName>
</protein>
<dbReference type="AlphaFoldDB" id="A0A1H9HN77"/>
<feature type="compositionally biased region" description="Low complexity" evidence="1">
    <location>
        <begin position="11"/>
        <end position="25"/>
    </location>
</feature>
<dbReference type="Proteomes" id="UP000199055">
    <property type="component" value="Unassembled WGS sequence"/>
</dbReference>
<dbReference type="STRING" id="403935.SAMN05216481_111176"/>
<dbReference type="EMBL" id="FOET01000011">
    <property type="protein sequence ID" value="SEQ63775.1"/>
    <property type="molecule type" value="Genomic_DNA"/>
</dbReference>
<name>A0A1H9HN77_9ACTN</name>
<evidence type="ECO:0000313" key="3">
    <source>
        <dbReference type="Proteomes" id="UP000199055"/>
    </source>
</evidence>
<accession>A0A1H9HN77</accession>
<sequence>MAIGTVDADPLESPESTSSSLGTLPAKPGDAPSLVEGFVKAFTFTSNYRNA</sequence>
<feature type="region of interest" description="Disordered" evidence="1">
    <location>
        <begin position="1"/>
        <end position="31"/>
    </location>
</feature>
<evidence type="ECO:0000313" key="2">
    <source>
        <dbReference type="EMBL" id="SEQ63775.1"/>
    </source>
</evidence>
<gene>
    <name evidence="2" type="ORF">SAMN05216481_111176</name>
</gene>